<evidence type="ECO:0000313" key="2">
    <source>
        <dbReference type="EMBL" id="KXA14222.1"/>
    </source>
</evidence>
<dbReference type="Gene3D" id="1.10.400.20">
    <property type="entry name" value="putative tagatose 6-phosphate kinase domain like"/>
    <property type="match status" value="1"/>
</dbReference>
<comment type="pathway">
    <text evidence="1">Carbohydrate metabolism.</text>
</comment>
<dbReference type="Pfam" id="PF08013">
    <property type="entry name" value="GatZ_KbaZ-like"/>
    <property type="match status" value="1"/>
</dbReference>
<dbReference type="Proteomes" id="UP000070646">
    <property type="component" value="Unassembled WGS sequence"/>
</dbReference>
<dbReference type="GO" id="GO:0009401">
    <property type="term" value="P:phosphoenolpyruvate-dependent sugar phosphotransferase system"/>
    <property type="evidence" value="ECO:0007669"/>
    <property type="project" value="TreeGrafter"/>
</dbReference>
<organism evidence="2 3">
    <name type="scientific">Clostridium perfringens</name>
    <dbReference type="NCBI Taxonomy" id="1502"/>
    <lineage>
        <taxon>Bacteria</taxon>
        <taxon>Bacillati</taxon>
        <taxon>Bacillota</taxon>
        <taxon>Clostridia</taxon>
        <taxon>Eubacteriales</taxon>
        <taxon>Clostridiaceae</taxon>
        <taxon>Clostridium</taxon>
    </lineage>
</organism>
<sequence length="446" mass="50582">MLHPMKDIIRKQKNGIPAGIYSVCSSNNYVIEAAMENALENNEYLLIEATANQVNQFGGYTGMKPIDFKEFVFEIADKVGFPKDKIILGGDHLGPLVWKSLDEDTAMNYSKFLIREYVLAGFTKIHIDTSMHIGNDIKSGKFGDEVIAERAAILCEVAEDSFNLLLKSNKDAMHPVYVIGSEVPIPGGGQDEEEEELQATKPSNLETTIKTFKDAFTNYGLEKVFNEDVIAVVVQPGVEFNGDTIWEYNRQKASALSETLKKYPTLIFEAHSTDYQTQYALKELVEDGFAILKVGPALTFALREGLFSLSCIEEDLLSRDENIELSNFKTILDYTMVKEPDNWKNHYKGSGNKVKFERKYSLSDRCRYYLPNSNVDYSLHKMLSNLNSTEIPLALISQYMPIQYKKIRLNKLKNDAESLLKDKVKECINDYTFATQYSLEEDLVNV</sequence>
<dbReference type="Gene3D" id="3.20.20.70">
    <property type="entry name" value="Aldolase class I"/>
    <property type="match status" value="1"/>
</dbReference>
<dbReference type="EMBL" id="LRPU01000019">
    <property type="protein sequence ID" value="KXA14222.1"/>
    <property type="molecule type" value="Genomic_DNA"/>
</dbReference>
<dbReference type="InterPro" id="IPR050303">
    <property type="entry name" value="GatZ_KbaZ_carbometab"/>
</dbReference>
<reference evidence="2 3" key="1">
    <citation type="submission" date="2016-01" db="EMBL/GenBank/DDBJ databases">
        <authorList>
            <person name="Oliw E.H."/>
        </authorList>
    </citation>
    <scope>NUCLEOTIDE SEQUENCE [LARGE SCALE GENOMIC DNA]</scope>
    <source>
        <strain evidence="2 3">MJR7757A</strain>
    </source>
</reference>
<evidence type="ECO:0000256" key="1">
    <source>
        <dbReference type="ARBA" id="ARBA00005007"/>
    </source>
</evidence>
<dbReference type="PANTHER" id="PTHR32502:SF2">
    <property type="entry name" value="D-TAGATOSE-1,6-BISPHOSPHATE ALDOLASE SUBUNIT KBAZ"/>
    <property type="match status" value="1"/>
</dbReference>
<name>A0A133ND54_CLOPF</name>
<evidence type="ECO:0000313" key="3">
    <source>
        <dbReference type="Proteomes" id="UP000070646"/>
    </source>
</evidence>
<dbReference type="GO" id="GO:0005886">
    <property type="term" value="C:plasma membrane"/>
    <property type="evidence" value="ECO:0007669"/>
    <property type="project" value="TreeGrafter"/>
</dbReference>
<dbReference type="InterPro" id="IPR012062">
    <property type="entry name" value="GatZ/KbaZ-like"/>
</dbReference>
<dbReference type="AlphaFoldDB" id="A0A133ND54"/>
<dbReference type="PANTHER" id="PTHR32502">
    <property type="entry name" value="N-ACETYLGALACTOSAMINE PERMEASE II COMPONENT-RELATED"/>
    <property type="match status" value="1"/>
</dbReference>
<dbReference type="InterPro" id="IPR013785">
    <property type="entry name" value="Aldolase_TIM"/>
</dbReference>
<protein>
    <submittedName>
        <fullName evidence="2">Tagatose-6-phosphate kinase</fullName>
    </submittedName>
</protein>
<keyword evidence="2" id="KW-0808">Transferase</keyword>
<dbReference type="PATRIC" id="fig|1502.174.peg.436"/>
<keyword evidence="2" id="KW-0418">Kinase</keyword>
<dbReference type="SUPFAM" id="SSF51569">
    <property type="entry name" value="Aldolase"/>
    <property type="match status" value="1"/>
</dbReference>
<gene>
    <name evidence="2" type="ORF">HMPREF3222_00435</name>
</gene>
<dbReference type="GO" id="GO:0016301">
    <property type="term" value="F:kinase activity"/>
    <property type="evidence" value="ECO:0007669"/>
    <property type="project" value="UniProtKB-KW"/>
</dbReference>
<comment type="caution">
    <text evidence="2">The sequence shown here is derived from an EMBL/GenBank/DDBJ whole genome shotgun (WGS) entry which is preliminary data.</text>
</comment>
<accession>A0A133ND54</accession>
<dbReference type="PIRSF" id="PIRSF009264">
    <property type="entry name" value="TagBP_ald_AgaZ"/>
    <property type="match status" value="1"/>
</dbReference>
<proteinExistence type="predicted"/>
<dbReference type="RefSeq" id="WP_060794597.1">
    <property type="nucleotide sequence ID" value="NZ_KQ956167.1"/>
</dbReference>
<dbReference type="GO" id="GO:0005975">
    <property type="term" value="P:carbohydrate metabolic process"/>
    <property type="evidence" value="ECO:0007669"/>
    <property type="project" value="InterPro"/>
</dbReference>